<sequence>MGLSVKADHTGPVSADIGSHTHLADSTGLVNKNHVIHSNNVAVTKSNVLARQDDTLALEADAGDQRTPVEEVVKTGEKEALQPVGEEADGIDFAPGNYDYRYRF</sequence>
<name>K3WT12_GLOUD</name>
<dbReference type="AlphaFoldDB" id="K3WT12"/>
<reference evidence="2" key="2">
    <citation type="submission" date="2010-04" db="EMBL/GenBank/DDBJ databases">
        <authorList>
            <person name="Buell R."/>
            <person name="Hamilton J."/>
            <person name="Hostetler J."/>
        </authorList>
    </citation>
    <scope>NUCLEOTIDE SEQUENCE [LARGE SCALE GENOMIC DNA]</scope>
    <source>
        <strain evidence="2">DAOM:BR144</strain>
    </source>
</reference>
<dbReference type="eggNOG" id="ENOG502RGQ9">
    <property type="taxonomic scope" value="Eukaryota"/>
</dbReference>
<dbReference type="Proteomes" id="UP000019132">
    <property type="component" value="Unassembled WGS sequence"/>
</dbReference>
<dbReference type="EnsemblProtists" id="PYU1_T008106">
    <property type="protein sequence ID" value="PYU1_T008106"/>
    <property type="gene ID" value="PYU1_G008090"/>
</dbReference>
<accession>K3WT12</accession>
<dbReference type="EMBL" id="GL376619">
    <property type="status" value="NOT_ANNOTATED_CDS"/>
    <property type="molecule type" value="Genomic_DNA"/>
</dbReference>
<accession>T1NX70</accession>
<dbReference type="VEuPathDB" id="FungiDB:PYU1_G008093"/>
<evidence type="ECO:0000313" key="1">
    <source>
        <dbReference type="EnsemblProtists" id="PYU1_T008106"/>
    </source>
</evidence>
<reference evidence="1" key="3">
    <citation type="submission" date="2015-02" db="UniProtKB">
        <authorList>
            <consortium name="EnsemblProtists"/>
        </authorList>
    </citation>
    <scope>IDENTIFICATION</scope>
    <source>
        <strain evidence="1">DAOM BR144</strain>
    </source>
</reference>
<proteinExistence type="predicted"/>
<dbReference type="VEuPathDB" id="FungiDB:PYU1_G008090"/>
<evidence type="ECO:0000313" key="2">
    <source>
        <dbReference type="Proteomes" id="UP000019132"/>
    </source>
</evidence>
<protein>
    <submittedName>
        <fullName evidence="1">Uncharacterized protein</fullName>
    </submittedName>
</protein>
<dbReference type="HOGENOM" id="CLU_2255563_0_0_1"/>
<dbReference type="EnsemblProtists" id="PYU1_T008109">
    <property type="protein sequence ID" value="PYU1_T008109"/>
    <property type="gene ID" value="PYU1_G008093"/>
</dbReference>
<dbReference type="InParanoid" id="K3WT12"/>
<keyword evidence="2" id="KW-1185">Reference proteome</keyword>
<organism evidence="1 2">
    <name type="scientific">Globisporangium ultimum (strain ATCC 200006 / CBS 805.95 / DAOM BR144)</name>
    <name type="common">Pythium ultimum</name>
    <dbReference type="NCBI Taxonomy" id="431595"/>
    <lineage>
        <taxon>Eukaryota</taxon>
        <taxon>Sar</taxon>
        <taxon>Stramenopiles</taxon>
        <taxon>Oomycota</taxon>
        <taxon>Peronosporomycetes</taxon>
        <taxon>Pythiales</taxon>
        <taxon>Pythiaceae</taxon>
        <taxon>Globisporangium</taxon>
    </lineage>
</organism>
<reference evidence="2" key="1">
    <citation type="journal article" date="2010" name="Genome Biol.">
        <title>Genome sequence of the necrotrophic plant pathogen Pythium ultimum reveals original pathogenicity mechanisms and effector repertoire.</title>
        <authorList>
            <person name="Levesque C.A."/>
            <person name="Brouwer H."/>
            <person name="Cano L."/>
            <person name="Hamilton J.P."/>
            <person name="Holt C."/>
            <person name="Huitema E."/>
            <person name="Raffaele S."/>
            <person name="Robideau G.P."/>
            <person name="Thines M."/>
            <person name="Win J."/>
            <person name="Zerillo M.M."/>
            <person name="Beakes G.W."/>
            <person name="Boore J.L."/>
            <person name="Busam D."/>
            <person name="Dumas B."/>
            <person name="Ferriera S."/>
            <person name="Fuerstenberg S.I."/>
            <person name="Gachon C.M."/>
            <person name="Gaulin E."/>
            <person name="Govers F."/>
            <person name="Grenville-Briggs L."/>
            <person name="Horner N."/>
            <person name="Hostetler J."/>
            <person name="Jiang R.H."/>
            <person name="Johnson J."/>
            <person name="Krajaejun T."/>
            <person name="Lin H."/>
            <person name="Meijer H.J."/>
            <person name="Moore B."/>
            <person name="Morris P."/>
            <person name="Phuntmart V."/>
            <person name="Puiu D."/>
            <person name="Shetty J."/>
            <person name="Stajich J.E."/>
            <person name="Tripathy S."/>
            <person name="Wawra S."/>
            <person name="van West P."/>
            <person name="Whitty B.R."/>
            <person name="Coutinho P.M."/>
            <person name="Henrissat B."/>
            <person name="Martin F."/>
            <person name="Thomas P.D."/>
            <person name="Tyler B.M."/>
            <person name="De Vries R.P."/>
            <person name="Kamoun S."/>
            <person name="Yandell M."/>
            <person name="Tisserat N."/>
            <person name="Buell C.R."/>
        </authorList>
    </citation>
    <scope>NUCLEOTIDE SEQUENCE</scope>
    <source>
        <strain evidence="2">DAOM:BR144</strain>
    </source>
</reference>